<protein>
    <submittedName>
        <fullName evidence="2">GNAT family N-acetyltransferase</fullName>
    </submittedName>
</protein>
<gene>
    <name evidence="2" type="ORF">HKD21_09360</name>
</gene>
<dbReference type="EMBL" id="JABCQO010000007">
    <property type="protein sequence ID" value="MBF0877055.1"/>
    <property type="molecule type" value="Genomic_DNA"/>
</dbReference>
<evidence type="ECO:0000313" key="3">
    <source>
        <dbReference type="Proteomes" id="UP000630952"/>
    </source>
</evidence>
<name>A0ABR9YG48_9PROT</name>
<dbReference type="SUPFAM" id="SSF55729">
    <property type="entry name" value="Acyl-CoA N-acyltransferases (Nat)"/>
    <property type="match status" value="1"/>
</dbReference>
<comment type="caution">
    <text evidence="2">The sequence shown here is derived from an EMBL/GenBank/DDBJ whole genome shotgun (WGS) entry which is preliminary data.</text>
</comment>
<dbReference type="RefSeq" id="WP_194255438.1">
    <property type="nucleotide sequence ID" value="NZ_JABCQO010000007.1"/>
</dbReference>
<evidence type="ECO:0000259" key="1">
    <source>
        <dbReference type="Pfam" id="PF13480"/>
    </source>
</evidence>
<dbReference type="InterPro" id="IPR016181">
    <property type="entry name" value="Acyl_CoA_acyltransferase"/>
</dbReference>
<dbReference type="Pfam" id="PF13480">
    <property type="entry name" value="Acetyltransf_6"/>
    <property type="match status" value="1"/>
</dbReference>
<reference evidence="2 3" key="2">
    <citation type="submission" date="2020-11" db="EMBL/GenBank/DDBJ databases">
        <title>Description of novel Gluconobacter species.</title>
        <authorList>
            <person name="Cleenwerck I."/>
            <person name="Cnockaert M."/>
            <person name="Borremans W."/>
            <person name="Wieme A.D."/>
            <person name="De Vuyst L."/>
            <person name="Vandamme P."/>
        </authorList>
    </citation>
    <scope>NUCLEOTIDE SEQUENCE [LARGE SCALE GENOMIC DNA]</scope>
    <source>
        <strain evidence="2 3">LMG 27748</strain>
    </source>
</reference>
<dbReference type="InterPro" id="IPR038740">
    <property type="entry name" value="BioF2-like_GNAT_dom"/>
</dbReference>
<sequence>MKKDSIFMEEWWLDCVTEGKIEFINYTHSNKLNINLPIYKIKNLGMTSISMPPYTRTFSPQFDIPESKPFKKGQNIRRLVEGLVQNIPSYSNFRLSFDPHDETLFAFELEGFNISNQSTFQYDFNVDLEDAWNNLDQKTRNLIRTTDKLLEIRIESSIDSFIFLSKKQRNEESTHNYKLLEEICRQCLLRDQLVTVVAYKGHIPVAASIVIWGENIMYFWQSARDTSFSYAGANSLLLWECMKLASSMGKILDFDCYGSVSSAKFLAGFGLCPISRPVIYKYTPCYGIMKEIRRLFPG</sequence>
<keyword evidence="3" id="KW-1185">Reference proteome</keyword>
<proteinExistence type="predicted"/>
<accession>A0ABR9YG48</accession>
<dbReference type="Gene3D" id="3.40.630.30">
    <property type="match status" value="1"/>
</dbReference>
<dbReference type="Proteomes" id="UP000630952">
    <property type="component" value="Unassembled WGS sequence"/>
</dbReference>
<reference evidence="3" key="1">
    <citation type="submission" date="2020-04" db="EMBL/GenBank/DDBJ databases">
        <title>Description of novel Gluconacetobacter.</title>
        <authorList>
            <person name="Sombolestani A."/>
        </authorList>
    </citation>
    <scope>NUCLEOTIDE SEQUENCE [LARGE SCALE GENOMIC DNA]</scope>
    <source>
        <strain evidence="3">LMG 27748</strain>
    </source>
</reference>
<evidence type="ECO:0000313" key="2">
    <source>
        <dbReference type="EMBL" id="MBF0877055.1"/>
    </source>
</evidence>
<organism evidence="2 3">
    <name type="scientific">Gluconobacter cerevisiae</name>
    <dbReference type="NCBI Taxonomy" id="1379734"/>
    <lineage>
        <taxon>Bacteria</taxon>
        <taxon>Pseudomonadati</taxon>
        <taxon>Pseudomonadota</taxon>
        <taxon>Alphaproteobacteria</taxon>
        <taxon>Acetobacterales</taxon>
        <taxon>Acetobacteraceae</taxon>
        <taxon>Gluconobacter</taxon>
    </lineage>
</organism>
<feature type="domain" description="BioF2-like acetyltransferase" evidence="1">
    <location>
        <begin position="165"/>
        <end position="255"/>
    </location>
</feature>